<name>A0A4R2J1C8_9ACTN</name>
<comment type="caution">
    <text evidence="3">The sequence shown here is derived from an EMBL/GenBank/DDBJ whole genome shotgun (WGS) entry which is preliminary data.</text>
</comment>
<evidence type="ECO:0000256" key="1">
    <source>
        <dbReference type="SAM" id="MobiDB-lite"/>
    </source>
</evidence>
<feature type="compositionally biased region" description="Low complexity" evidence="1">
    <location>
        <begin position="67"/>
        <end position="77"/>
    </location>
</feature>
<keyword evidence="2" id="KW-1133">Transmembrane helix</keyword>
<dbReference type="AlphaFoldDB" id="A0A4R2J1C8"/>
<dbReference type="Proteomes" id="UP000295573">
    <property type="component" value="Unassembled WGS sequence"/>
</dbReference>
<feature type="transmembrane region" description="Helical" evidence="2">
    <location>
        <begin position="40"/>
        <end position="58"/>
    </location>
</feature>
<accession>A0A4R2J1C8</accession>
<proteinExistence type="predicted"/>
<sequence>MRELPTDLLVEYVDERTPEEAPPFSEVELVARSRRRRRHVLTAAAAMVAVAGVAVVSIDRPRAEEPVAPQVTTTATPGHLDDGPPPAQFRNGTTLMVLRGEILVSSVRVDPGRSSVLVVEVPSDPYVAEACVPQTVVRILSQDAGSVRIAAYRYSVAPDSTSNRQCVKPGTDPTAVYLDLRSPLADRVVYAGSSGTRVVLN</sequence>
<reference evidence="3 4" key="1">
    <citation type="journal article" date="2015" name="Stand. Genomic Sci.">
        <title>Genomic Encyclopedia of Bacterial and Archaeal Type Strains, Phase III: the genomes of soil and plant-associated and newly described type strains.</title>
        <authorList>
            <person name="Whitman W.B."/>
            <person name="Woyke T."/>
            <person name="Klenk H.P."/>
            <person name="Zhou Y."/>
            <person name="Lilburn T.G."/>
            <person name="Beck B.J."/>
            <person name="De Vos P."/>
            <person name="Vandamme P."/>
            <person name="Eisen J.A."/>
            <person name="Garrity G."/>
            <person name="Hugenholtz P."/>
            <person name="Kyrpides N.C."/>
        </authorList>
    </citation>
    <scope>NUCLEOTIDE SEQUENCE [LARGE SCALE GENOMIC DNA]</scope>
    <source>
        <strain evidence="3 4">VKM Ac-2541</strain>
    </source>
</reference>
<dbReference type="OrthoDB" id="3820790at2"/>
<keyword evidence="2" id="KW-0812">Transmembrane</keyword>
<evidence type="ECO:0000313" key="3">
    <source>
        <dbReference type="EMBL" id="TCO51734.1"/>
    </source>
</evidence>
<keyword evidence="4" id="KW-1185">Reference proteome</keyword>
<protein>
    <submittedName>
        <fullName evidence="3">Uncharacterized protein</fullName>
    </submittedName>
</protein>
<keyword evidence="2" id="KW-0472">Membrane</keyword>
<dbReference type="RefSeq" id="WP_132143795.1">
    <property type="nucleotide sequence ID" value="NZ_SLWR01000001.1"/>
</dbReference>
<evidence type="ECO:0000313" key="4">
    <source>
        <dbReference type="Proteomes" id="UP000295573"/>
    </source>
</evidence>
<organism evidence="3 4">
    <name type="scientific">Kribbella antiqua</name>
    <dbReference type="NCBI Taxonomy" id="2512217"/>
    <lineage>
        <taxon>Bacteria</taxon>
        <taxon>Bacillati</taxon>
        <taxon>Actinomycetota</taxon>
        <taxon>Actinomycetes</taxon>
        <taxon>Propionibacteriales</taxon>
        <taxon>Kribbellaceae</taxon>
        <taxon>Kribbella</taxon>
    </lineage>
</organism>
<feature type="region of interest" description="Disordered" evidence="1">
    <location>
        <begin position="67"/>
        <end position="86"/>
    </location>
</feature>
<dbReference type="EMBL" id="SLWR01000001">
    <property type="protein sequence ID" value="TCO51734.1"/>
    <property type="molecule type" value="Genomic_DNA"/>
</dbReference>
<evidence type="ECO:0000256" key="2">
    <source>
        <dbReference type="SAM" id="Phobius"/>
    </source>
</evidence>
<gene>
    <name evidence="3" type="ORF">EV646_101728</name>
</gene>